<dbReference type="NCBIfam" id="TIGR04183">
    <property type="entry name" value="Por_Secre_tail"/>
    <property type="match status" value="1"/>
</dbReference>
<keyword evidence="5" id="KW-1185">Reference proteome</keyword>
<accession>A0ABT3Y0S8</accession>
<dbReference type="InterPro" id="IPR026444">
    <property type="entry name" value="Secre_tail"/>
</dbReference>
<dbReference type="InterPro" id="IPR013320">
    <property type="entry name" value="ConA-like_dom_sf"/>
</dbReference>
<dbReference type="InterPro" id="IPR013783">
    <property type="entry name" value="Ig-like_fold"/>
</dbReference>
<evidence type="ECO:0000256" key="2">
    <source>
        <dbReference type="SAM" id="SignalP"/>
    </source>
</evidence>
<feature type="chain" id="PRO_5046232549" evidence="2">
    <location>
        <begin position="24"/>
        <end position="844"/>
    </location>
</feature>
<dbReference type="RefSeq" id="WP_267280340.1">
    <property type="nucleotide sequence ID" value="NZ_JAOVZV010000003.1"/>
</dbReference>
<dbReference type="EMBL" id="JAOVZV010000003">
    <property type="protein sequence ID" value="MCX8531706.1"/>
    <property type="molecule type" value="Genomic_DNA"/>
</dbReference>
<dbReference type="InterPro" id="IPR036116">
    <property type="entry name" value="FN3_sf"/>
</dbReference>
<gene>
    <name evidence="4" type="ORF">OEA66_04950</name>
</gene>
<evidence type="ECO:0000256" key="1">
    <source>
        <dbReference type="ARBA" id="ARBA00022729"/>
    </source>
</evidence>
<reference evidence="4" key="1">
    <citation type="submission" date="2022-10" db="EMBL/GenBank/DDBJ databases">
        <title>Chryseobacterium sp. nov., a novel bacterial species.</title>
        <authorList>
            <person name="Cao Y."/>
        </authorList>
    </citation>
    <scope>NUCLEOTIDE SEQUENCE</scope>
    <source>
        <strain evidence="4">KC 927</strain>
    </source>
</reference>
<name>A0ABT3Y0S8_9FLAO</name>
<feature type="domain" description="Fibronectin type-III" evidence="3">
    <location>
        <begin position="241"/>
        <end position="336"/>
    </location>
</feature>
<dbReference type="CDD" id="cd00063">
    <property type="entry name" value="FN3"/>
    <property type="match status" value="1"/>
</dbReference>
<keyword evidence="1 2" id="KW-0732">Signal</keyword>
<proteinExistence type="predicted"/>
<comment type="caution">
    <text evidence="4">The sequence shown here is derived from an EMBL/GenBank/DDBJ whole genome shotgun (WGS) entry which is preliminary data.</text>
</comment>
<protein>
    <submittedName>
        <fullName evidence="4">Fibronectin type III domain-containing protein</fullName>
    </submittedName>
</protein>
<evidence type="ECO:0000259" key="3">
    <source>
        <dbReference type="PROSITE" id="PS50853"/>
    </source>
</evidence>
<dbReference type="PROSITE" id="PS50853">
    <property type="entry name" value="FN3"/>
    <property type="match status" value="2"/>
</dbReference>
<dbReference type="Gene3D" id="2.60.120.200">
    <property type="match status" value="2"/>
</dbReference>
<dbReference type="Pfam" id="PF18962">
    <property type="entry name" value="Por_Secre_tail"/>
    <property type="match status" value="1"/>
</dbReference>
<dbReference type="Gene3D" id="2.60.40.10">
    <property type="entry name" value="Immunoglobulins"/>
    <property type="match status" value="2"/>
</dbReference>
<feature type="domain" description="Fibronectin type-III" evidence="3">
    <location>
        <begin position="499"/>
        <end position="597"/>
    </location>
</feature>
<dbReference type="Proteomes" id="UP001070176">
    <property type="component" value="Unassembled WGS sequence"/>
</dbReference>
<evidence type="ECO:0000313" key="5">
    <source>
        <dbReference type="Proteomes" id="UP001070176"/>
    </source>
</evidence>
<dbReference type="InterPro" id="IPR003961">
    <property type="entry name" value="FN3_dom"/>
</dbReference>
<dbReference type="SUPFAM" id="SSF49899">
    <property type="entry name" value="Concanavalin A-like lectins/glucanases"/>
    <property type="match status" value="1"/>
</dbReference>
<dbReference type="SUPFAM" id="SSF49265">
    <property type="entry name" value="Fibronectin type III"/>
    <property type="match status" value="2"/>
</dbReference>
<sequence>MKVKRLFGLAAVVALFGTQKVAAQYYYPVAVSGFTQDVIANGIGSSAVSVTSPVDDANFAYISRDFQATATTPAPTYGLPATGQFMTIVTGTPGLTYQLASYSGSNSLKLNAANDTGTLTFTTPTAAYNLYFLATGGSGPAVASAIVNFSDGTSQSFTNLAVADWYGGTNAAIQGIGRVNITNNNLEDGGGTNPRIYQIPLAILAANQSKTVQSVSFTKVSGSGFINIFGISADKYTTCLAPSAVTASAVTASSATLSWTAPTTLPTNYDVYYTSSTVAPSGTTAPSISGIAAATLTTNIVSGINSMTKYHVWIRSNCGTTVGQWAYGTTFTTPCSVFPASYTENFDTTTAGSTTNTNAPMCWSYLETSGFAGYGYVINSNSNSPSNSYYLYNSSASTGNQMLVSPQTTALSDGTKRVKFFAKGSAGYTLQVGTLTNPTDPSTFVSFNTTTITANYAQYTVNIPSGGGSYLAFRHNLGGTYRGIYLDDITVQAIPSCFEPTAVTSSNIMVNSASIGWAAPATAPANGYEVYYSTSNTAPTFSTVLDTTNSTTSTTLSASANGLTSATTYYAWVRSVCSATDKSDWSASPTTFTTTCTSTNVPYTQDFESATVPALANCTTAQNLGTGNIWTTNSPGGYGFTSKVLSYLYNSTNAANTWFYTQGINLTAGVQYTISYKYGNNGGTTYVEKMKVAYGTSADAASMTNAIADHPNITNSTAAITSTVNFTPTTTGIYYFGFNCYSIADRNRLFLDDISITQSSLATSETAAAKKEVKIYPNPFSDVINISEFKDIKTIKVNDVAGRTLKTIENPTKEINLSSLNSGLYLITMYFKDGSQHTVKTIKK</sequence>
<feature type="signal peptide" evidence="2">
    <location>
        <begin position="1"/>
        <end position="23"/>
    </location>
</feature>
<evidence type="ECO:0000313" key="4">
    <source>
        <dbReference type="EMBL" id="MCX8531706.1"/>
    </source>
</evidence>
<dbReference type="Pfam" id="PF00041">
    <property type="entry name" value="fn3"/>
    <property type="match status" value="2"/>
</dbReference>
<dbReference type="SMART" id="SM00060">
    <property type="entry name" value="FN3"/>
    <property type="match status" value="2"/>
</dbReference>
<organism evidence="4 5">
    <name type="scientific">Chryseobacterium luquanense</name>
    <dbReference type="NCBI Taxonomy" id="2983766"/>
    <lineage>
        <taxon>Bacteria</taxon>
        <taxon>Pseudomonadati</taxon>
        <taxon>Bacteroidota</taxon>
        <taxon>Flavobacteriia</taxon>
        <taxon>Flavobacteriales</taxon>
        <taxon>Weeksellaceae</taxon>
        <taxon>Chryseobacterium group</taxon>
        <taxon>Chryseobacterium</taxon>
    </lineage>
</organism>